<name>A0A0E2B781_9LEPT</name>
<accession>A0A0E2B781</accession>
<proteinExistence type="predicted"/>
<dbReference type="Proteomes" id="UP000006253">
    <property type="component" value="Unassembled WGS sequence"/>
</dbReference>
<organism evidence="1 2">
    <name type="scientific">Leptospira kirschneri str. H1</name>
    <dbReference type="NCBI Taxonomy" id="1049966"/>
    <lineage>
        <taxon>Bacteria</taxon>
        <taxon>Pseudomonadati</taxon>
        <taxon>Spirochaetota</taxon>
        <taxon>Spirochaetia</taxon>
        <taxon>Leptospirales</taxon>
        <taxon>Leptospiraceae</taxon>
        <taxon>Leptospira</taxon>
    </lineage>
</organism>
<sequence>MAFLFFYNLLICFKEIFNSLTFILQTSIHYKLEHQIFLKTTFKFLFPIFHFRKTTFNVSFLF</sequence>
<comment type="caution">
    <text evidence="1">The sequence shown here is derived from an EMBL/GenBank/DDBJ whole genome shotgun (WGS) entry which is preliminary data.</text>
</comment>
<evidence type="ECO:0000313" key="2">
    <source>
        <dbReference type="Proteomes" id="UP000006253"/>
    </source>
</evidence>
<dbReference type="AlphaFoldDB" id="A0A0E2B781"/>
<gene>
    <name evidence="1" type="ORF">LEP1GSC081_3535</name>
</gene>
<protein>
    <submittedName>
        <fullName evidence="1">Uncharacterized protein</fullName>
    </submittedName>
</protein>
<reference evidence="1 2" key="1">
    <citation type="submission" date="2012-10" db="EMBL/GenBank/DDBJ databases">
        <authorList>
            <person name="Harkins D.M."/>
            <person name="Durkin A.S."/>
            <person name="Brinkac L.M."/>
            <person name="Selengut J.D."/>
            <person name="Sanka R."/>
            <person name="DePew J."/>
            <person name="Purushe J."/>
            <person name="Peacock S.J."/>
            <person name="Thaipadungpanit J."/>
            <person name="Wuthiekanun V.W."/>
            <person name="Day N.P."/>
            <person name="Vinetz J.M."/>
            <person name="Sutton G.G."/>
            <person name="Nelson W.C."/>
            <person name="Fouts D.E."/>
        </authorList>
    </citation>
    <scope>NUCLEOTIDE SEQUENCE [LARGE SCALE GENOMIC DNA]</scope>
    <source>
        <strain evidence="1 2">H1</strain>
    </source>
</reference>
<evidence type="ECO:0000313" key="1">
    <source>
        <dbReference type="EMBL" id="EKO17175.1"/>
    </source>
</evidence>
<dbReference type="EMBL" id="AHMY02000012">
    <property type="protein sequence ID" value="EKO17175.1"/>
    <property type="molecule type" value="Genomic_DNA"/>
</dbReference>